<evidence type="ECO:0000313" key="5">
    <source>
        <dbReference type="EMBL" id="KAK9760404.1"/>
    </source>
</evidence>
<comment type="subcellular location">
    <subcellularLocation>
        <location evidence="2">Cytoplasm</location>
    </subcellularLocation>
    <subcellularLocation>
        <location evidence="1">Nucleus</location>
    </subcellularLocation>
</comment>
<protein>
    <submittedName>
        <fullName evidence="5">Uncharacterized protein</fullName>
    </submittedName>
</protein>
<dbReference type="PANTHER" id="PTHR31250:SF27">
    <property type="entry name" value="IQ DOMAIN-CONTAINING PROTEIN IQM5"/>
    <property type="match status" value="1"/>
</dbReference>
<sequence>MIVYMGRKVAGRFHHSTFLAGGPVLCGGTIAVSHGELRELTNASGHYKPSKQQLEAADRLLKKMGAKGEWSLKRPYDDDDNDDD</sequence>
<keyword evidence="6" id="KW-1185">Reference proteome</keyword>
<evidence type="ECO:0000256" key="2">
    <source>
        <dbReference type="ARBA" id="ARBA00004496"/>
    </source>
</evidence>
<gene>
    <name evidence="5" type="ORF">K7432_015592</name>
</gene>
<evidence type="ECO:0000256" key="1">
    <source>
        <dbReference type="ARBA" id="ARBA00004123"/>
    </source>
</evidence>
<organism evidence="5 6">
    <name type="scientific">Basidiobolus ranarum</name>
    <dbReference type="NCBI Taxonomy" id="34480"/>
    <lineage>
        <taxon>Eukaryota</taxon>
        <taxon>Fungi</taxon>
        <taxon>Fungi incertae sedis</taxon>
        <taxon>Zoopagomycota</taxon>
        <taxon>Entomophthoromycotina</taxon>
        <taxon>Basidiobolomycetes</taxon>
        <taxon>Basidiobolales</taxon>
        <taxon>Basidiobolaceae</taxon>
        <taxon>Basidiobolus</taxon>
    </lineage>
</organism>
<accession>A0ABR2WFY4</accession>
<proteinExistence type="predicted"/>
<keyword evidence="3" id="KW-0963">Cytoplasm</keyword>
<dbReference type="PANTHER" id="PTHR31250">
    <property type="entry name" value="IQ DOMAIN-CONTAINING PROTEIN IQM3"/>
    <property type="match status" value="1"/>
</dbReference>
<evidence type="ECO:0000313" key="6">
    <source>
        <dbReference type="Proteomes" id="UP001479436"/>
    </source>
</evidence>
<evidence type="ECO:0000256" key="3">
    <source>
        <dbReference type="ARBA" id="ARBA00022490"/>
    </source>
</evidence>
<evidence type="ECO:0000256" key="4">
    <source>
        <dbReference type="ARBA" id="ARBA00023242"/>
    </source>
</evidence>
<dbReference type="InterPro" id="IPR044159">
    <property type="entry name" value="IQM"/>
</dbReference>
<comment type="caution">
    <text evidence="5">The sequence shown here is derived from an EMBL/GenBank/DDBJ whole genome shotgun (WGS) entry which is preliminary data.</text>
</comment>
<name>A0ABR2WFY4_9FUNG</name>
<keyword evidence="4" id="KW-0539">Nucleus</keyword>
<dbReference type="Proteomes" id="UP001479436">
    <property type="component" value="Unassembled WGS sequence"/>
</dbReference>
<dbReference type="EMBL" id="JASJQH010002169">
    <property type="protein sequence ID" value="KAK9760404.1"/>
    <property type="molecule type" value="Genomic_DNA"/>
</dbReference>
<reference evidence="5 6" key="1">
    <citation type="submission" date="2023-04" db="EMBL/GenBank/DDBJ databases">
        <title>Genome of Basidiobolus ranarum AG-B5.</title>
        <authorList>
            <person name="Stajich J.E."/>
            <person name="Carter-House D."/>
            <person name="Gryganskyi A."/>
        </authorList>
    </citation>
    <scope>NUCLEOTIDE SEQUENCE [LARGE SCALE GENOMIC DNA]</scope>
    <source>
        <strain evidence="5 6">AG-B5</strain>
    </source>
</reference>